<keyword evidence="5" id="KW-0539">Nucleus</keyword>
<dbReference type="Gramene" id="Kaladp0418s0029.1.v1.1">
    <property type="protein sequence ID" value="Kaladp0418s0029.1.v1.1"/>
    <property type="gene ID" value="Kaladp0418s0029.v1.1"/>
</dbReference>
<dbReference type="PANTHER" id="PTHR44191">
    <property type="entry name" value="TRANSCRIPTION FACTOR KUA1"/>
    <property type="match status" value="1"/>
</dbReference>
<name>A0A7N0V929_KALFE</name>
<reference evidence="10" key="1">
    <citation type="submission" date="2021-01" db="UniProtKB">
        <authorList>
            <consortium name="EnsemblPlants"/>
        </authorList>
    </citation>
    <scope>IDENTIFICATION</scope>
</reference>
<evidence type="ECO:0000259" key="7">
    <source>
        <dbReference type="PROSITE" id="PS50090"/>
    </source>
</evidence>
<evidence type="ECO:0000259" key="8">
    <source>
        <dbReference type="PROSITE" id="PS51293"/>
    </source>
</evidence>
<evidence type="ECO:0000256" key="6">
    <source>
        <dbReference type="SAM" id="MobiDB-lite"/>
    </source>
</evidence>
<keyword evidence="2" id="KW-0805">Transcription regulation</keyword>
<evidence type="ECO:0000259" key="9">
    <source>
        <dbReference type="PROSITE" id="PS51294"/>
    </source>
</evidence>
<feature type="compositionally biased region" description="Basic and acidic residues" evidence="6">
    <location>
        <begin position="12"/>
        <end position="33"/>
    </location>
</feature>
<evidence type="ECO:0000256" key="3">
    <source>
        <dbReference type="ARBA" id="ARBA00023125"/>
    </source>
</evidence>
<dbReference type="EnsemblPlants" id="Kaladp0418s0029.1.v1.1">
    <property type="protein sequence ID" value="Kaladp0418s0029.1.v1.1"/>
    <property type="gene ID" value="Kaladp0418s0029.v1.1"/>
</dbReference>
<proteinExistence type="predicted"/>
<evidence type="ECO:0000313" key="10">
    <source>
        <dbReference type="EnsemblPlants" id="Kaladp0418s0029.1.v1.1"/>
    </source>
</evidence>
<dbReference type="InterPro" id="IPR006447">
    <property type="entry name" value="Myb_dom_plants"/>
</dbReference>
<organism evidence="10 11">
    <name type="scientific">Kalanchoe fedtschenkoi</name>
    <name type="common">Lavender scallops</name>
    <name type="synonym">South American air plant</name>
    <dbReference type="NCBI Taxonomy" id="63787"/>
    <lineage>
        <taxon>Eukaryota</taxon>
        <taxon>Viridiplantae</taxon>
        <taxon>Streptophyta</taxon>
        <taxon>Embryophyta</taxon>
        <taxon>Tracheophyta</taxon>
        <taxon>Spermatophyta</taxon>
        <taxon>Magnoliopsida</taxon>
        <taxon>eudicotyledons</taxon>
        <taxon>Gunneridae</taxon>
        <taxon>Pentapetalae</taxon>
        <taxon>Saxifragales</taxon>
        <taxon>Crassulaceae</taxon>
        <taxon>Kalanchoe</taxon>
    </lineage>
</organism>
<dbReference type="SMART" id="SM00717">
    <property type="entry name" value="SANT"/>
    <property type="match status" value="1"/>
</dbReference>
<evidence type="ECO:0000313" key="11">
    <source>
        <dbReference type="Proteomes" id="UP000594263"/>
    </source>
</evidence>
<dbReference type="PROSITE" id="PS51294">
    <property type="entry name" value="HTH_MYB"/>
    <property type="match status" value="1"/>
</dbReference>
<dbReference type="PROSITE" id="PS51293">
    <property type="entry name" value="SANT"/>
    <property type="match status" value="1"/>
</dbReference>
<dbReference type="GO" id="GO:0009739">
    <property type="term" value="P:response to gibberellin"/>
    <property type="evidence" value="ECO:0007669"/>
    <property type="project" value="TreeGrafter"/>
</dbReference>
<evidence type="ECO:0000256" key="2">
    <source>
        <dbReference type="ARBA" id="ARBA00023015"/>
    </source>
</evidence>
<comment type="subcellular location">
    <subcellularLocation>
        <location evidence="1">Nucleus</location>
    </subcellularLocation>
</comment>
<feature type="region of interest" description="Disordered" evidence="6">
    <location>
        <begin position="94"/>
        <end position="120"/>
    </location>
</feature>
<keyword evidence="3" id="KW-0238">DNA-binding</keyword>
<dbReference type="NCBIfam" id="TIGR01557">
    <property type="entry name" value="myb_SHAQKYF"/>
    <property type="match status" value="1"/>
</dbReference>
<dbReference type="Gene3D" id="1.10.10.60">
    <property type="entry name" value="Homeodomain-like"/>
    <property type="match status" value="1"/>
</dbReference>
<dbReference type="AlphaFoldDB" id="A0A7N0V929"/>
<dbReference type="InterPro" id="IPR001005">
    <property type="entry name" value="SANT/Myb"/>
</dbReference>
<dbReference type="CDD" id="cd00167">
    <property type="entry name" value="SANT"/>
    <property type="match status" value="1"/>
</dbReference>
<feature type="domain" description="Myb-like" evidence="7">
    <location>
        <begin position="113"/>
        <end position="165"/>
    </location>
</feature>
<dbReference type="GO" id="GO:0005634">
    <property type="term" value="C:nucleus"/>
    <property type="evidence" value="ECO:0007669"/>
    <property type="project" value="UniProtKB-SubCell"/>
</dbReference>
<dbReference type="Pfam" id="PF00249">
    <property type="entry name" value="Myb_DNA-binding"/>
    <property type="match status" value="1"/>
</dbReference>
<dbReference type="GO" id="GO:0009723">
    <property type="term" value="P:response to ethylene"/>
    <property type="evidence" value="ECO:0007669"/>
    <property type="project" value="TreeGrafter"/>
</dbReference>
<feature type="region of interest" description="Disordered" evidence="6">
    <location>
        <begin position="1"/>
        <end position="33"/>
    </location>
</feature>
<feature type="domain" description="SANT" evidence="8">
    <location>
        <begin position="121"/>
        <end position="169"/>
    </location>
</feature>
<dbReference type="PANTHER" id="PTHR44191:SF45">
    <property type="entry name" value="TRANSCRIPTION FACTOR MYB1R1-LIKE"/>
    <property type="match status" value="1"/>
</dbReference>
<dbReference type="SUPFAM" id="SSF46689">
    <property type="entry name" value="Homeodomain-like"/>
    <property type="match status" value="1"/>
</dbReference>
<dbReference type="InterPro" id="IPR052245">
    <property type="entry name" value="Plant_Stress_Dev_TF"/>
</dbReference>
<keyword evidence="11" id="KW-1185">Reference proteome</keyword>
<sequence length="222" mass="24478">METKDGYGGSEAADRLKPFDVEQRTNPEGDRLALTDRSVNLASAFSIGTDECKESDHQFTDGSIDVLAEGLAGKSRSCGTADFYGGAAPGDRDGYFSDGSRHDKNVRPSANHSRRNKGLPWSEEEHKSFLRGLKELGRGNWRGISKEFVRSRTPAQVASHAQKHFIRQSAPPFKKRRNSLFDIPLKESNVETQEKSVAFQPVHPPPSPVSPYEPCMIGCLST</sequence>
<accession>A0A7N0V929</accession>
<dbReference type="Proteomes" id="UP000594263">
    <property type="component" value="Unplaced"/>
</dbReference>
<dbReference type="InterPro" id="IPR017884">
    <property type="entry name" value="SANT_dom"/>
</dbReference>
<evidence type="ECO:0000256" key="5">
    <source>
        <dbReference type="ARBA" id="ARBA00023242"/>
    </source>
</evidence>
<evidence type="ECO:0000256" key="4">
    <source>
        <dbReference type="ARBA" id="ARBA00023163"/>
    </source>
</evidence>
<dbReference type="InterPro" id="IPR017930">
    <property type="entry name" value="Myb_dom"/>
</dbReference>
<feature type="domain" description="HTH myb-type" evidence="9">
    <location>
        <begin position="112"/>
        <end position="169"/>
    </location>
</feature>
<dbReference type="FunFam" id="1.10.10.60:FF:000009">
    <property type="entry name" value="transcription factor MYB1R1"/>
    <property type="match status" value="1"/>
</dbReference>
<dbReference type="GO" id="GO:0006355">
    <property type="term" value="P:regulation of DNA-templated transcription"/>
    <property type="evidence" value="ECO:0007669"/>
    <property type="project" value="UniProtKB-ARBA"/>
</dbReference>
<protein>
    <submittedName>
        <fullName evidence="10">Uncharacterized protein</fullName>
    </submittedName>
</protein>
<dbReference type="InterPro" id="IPR009057">
    <property type="entry name" value="Homeodomain-like_sf"/>
</dbReference>
<keyword evidence="4" id="KW-0804">Transcription</keyword>
<evidence type="ECO:0000256" key="1">
    <source>
        <dbReference type="ARBA" id="ARBA00004123"/>
    </source>
</evidence>
<dbReference type="GO" id="GO:0003677">
    <property type="term" value="F:DNA binding"/>
    <property type="evidence" value="ECO:0007669"/>
    <property type="project" value="UniProtKB-KW"/>
</dbReference>
<feature type="compositionally biased region" description="Basic and acidic residues" evidence="6">
    <location>
        <begin position="94"/>
        <end position="106"/>
    </location>
</feature>
<dbReference type="PROSITE" id="PS50090">
    <property type="entry name" value="MYB_LIKE"/>
    <property type="match status" value="1"/>
</dbReference>